<dbReference type="Proteomes" id="UP000031643">
    <property type="component" value="Chromosome"/>
</dbReference>
<keyword evidence="2" id="KW-1185">Reference proteome</keyword>
<dbReference type="KEGG" id="mcg:GL4_2767"/>
<sequence>MRLRDVLSTQVGPIAPHVGRTNDYDFRLSKDALACQISSP</sequence>
<dbReference type="EMBL" id="AP014648">
    <property type="protein sequence ID" value="BAQ18201.1"/>
    <property type="molecule type" value="Genomic_DNA"/>
</dbReference>
<organism evidence="1 2">
    <name type="scientific">Methyloceanibacter caenitepidi</name>
    <dbReference type="NCBI Taxonomy" id="1384459"/>
    <lineage>
        <taxon>Bacteria</taxon>
        <taxon>Pseudomonadati</taxon>
        <taxon>Pseudomonadota</taxon>
        <taxon>Alphaproteobacteria</taxon>
        <taxon>Hyphomicrobiales</taxon>
        <taxon>Hyphomicrobiaceae</taxon>
        <taxon>Methyloceanibacter</taxon>
    </lineage>
</organism>
<gene>
    <name evidence="1" type="ORF">GL4_2767</name>
</gene>
<dbReference type="STRING" id="1384459.GL4_2767"/>
<reference evidence="1 2" key="1">
    <citation type="submission" date="2014-09" db="EMBL/GenBank/DDBJ databases">
        <title>Genome sequencing of Methyloceanibacter caenitepidi Gela4.</title>
        <authorList>
            <person name="Takeuchi M."/>
            <person name="Susumu S."/>
            <person name="Kamagata Y."/>
            <person name="Oshima K."/>
            <person name="Hattori M."/>
            <person name="Iwasaki W."/>
        </authorList>
    </citation>
    <scope>NUCLEOTIDE SEQUENCE [LARGE SCALE GENOMIC DNA]</scope>
    <source>
        <strain evidence="1 2">Gela4</strain>
    </source>
</reference>
<dbReference type="AlphaFoldDB" id="A0A0A8K5W3"/>
<name>A0A0A8K5W3_9HYPH</name>
<evidence type="ECO:0000313" key="1">
    <source>
        <dbReference type="EMBL" id="BAQ18201.1"/>
    </source>
</evidence>
<evidence type="ECO:0000313" key="2">
    <source>
        <dbReference type="Proteomes" id="UP000031643"/>
    </source>
</evidence>
<dbReference type="HOGENOM" id="CLU_3292266_0_0_5"/>
<accession>A0A0A8K5W3</accession>
<proteinExistence type="predicted"/>
<protein>
    <submittedName>
        <fullName evidence="1">Uncharacterized protein</fullName>
    </submittedName>
</protein>